<proteinExistence type="predicted"/>
<dbReference type="AlphaFoldDB" id="A0A4S4M051"/>
<feature type="domain" description="Fatty acid desaturase" evidence="2">
    <location>
        <begin position="87"/>
        <end position="364"/>
    </location>
</feature>
<dbReference type="GO" id="GO:0006629">
    <property type="term" value="P:lipid metabolic process"/>
    <property type="evidence" value="ECO:0007669"/>
    <property type="project" value="InterPro"/>
</dbReference>
<dbReference type="InterPro" id="IPR012171">
    <property type="entry name" value="Fatty_acid_desaturase"/>
</dbReference>
<feature type="transmembrane region" description="Helical" evidence="1">
    <location>
        <begin position="86"/>
        <end position="107"/>
    </location>
</feature>
<organism evidence="3 4">
    <name type="scientific">Bondarzewia mesenterica</name>
    <dbReference type="NCBI Taxonomy" id="1095465"/>
    <lineage>
        <taxon>Eukaryota</taxon>
        <taxon>Fungi</taxon>
        <taxon>Dikarya</taxon>
        <taxon>Basidiomycota</taxon>
        <taxon>Agaricomycotina</taxon>
        <taxon>Agaricomycetes</taxon>
        <taxon>Russulales</taxon>
        <taxon>Bondarzewiaceae</taxon>
        <taxon>Bondarzewia</taxon>
    </lineage>
</organism>
<dbReference type="GO" id="GO:0016491">
    <property type="term" value="F:oxidoreductase activity"/>
    <property type="evidence" value="ECO:0007669"/>
    <property type="project" value="InterPro"/>
</dbReference>
<keyword evidence="1" id="KW-0812">Transmembrane</keyword>
<feature type="transmembrane region" description="Helical" evidence="1">
    <location>
        <begin position="119"/>
        <end position="140"/>
    </location>
</feature>
<dbReference type="OrthoDB" id="1461976at2759"/>
<feature type="transmembrane region" description="Helical" evidence="1">
    <location>
        <begin position="240"/>
        <end position="258"/>
    </location>
</feature>
<dbReference type="Proteomes" id="UP000310158">
    <property type="component" value="Unassembled WGS sequence"/>
</dbReference>
<evidence type="ECO:0000313" key="4">
    <source>
        <dbReference type="Proteomes" id="UP000310158"/>
    </source>
</evidence>
<evidence type="ECO:0000256" key="1">
    <source>
        <dbReference type="SAM" id="Phobius"/>
    </source>
</evidence>
<accession>A0A4S4M051</accession>
<sequence>MFSDSLEYLNRKQTPFRPPNFTPAEIHAAIPPELKRKSTTKAITYVSRDIIVSLLLYILCLYIDSIPPVLISCYGVNRTAAVSIGWILWLIYWWCQGIVLAGWWCLAHEAGHGNLSDHTLINHVVGFALHTSLLVPYYSWRSTHNAHHNATGSIERDENYVPRTRTYFGLPDPSSAHIVHYRDIFEETPLYTLIRMLIMQTFGWQSYLLFNTLGSLRYPRGTNHFYPSSALFKANEYSKIVVSNAGLILVTSLLMRYTSLHGFLALFKHYILPYLLANHWIVMLTFLQYSDPTIPHYRGSQWTFVRGALATVDRPLLGWVGRVFFHNVSHDHIAHHLFSFGYLATDNQPKVTEIIRPILGEHYNYDSTNSFYALYRSFTKCCFVENEGDILLYKDRSGHTQRSLDVGMLQDIRDENLRVTTCHA</sequence>
<dbReference type="PANTHER" id="PTHR32100">
    <property type="entry name" value="OMEGA-6 FATTY ACID DESATURASE, CHLOROPLASTIC"/>
    <property type="match status" value="1"/>
</dbReference>
<comment type="caution">
    <text evidence="3">The sequence shown here is derived from an EMBL/GenBank/DDBJ whole genome shotgun (WGS) entry which is preliminary data.</text>
</comment>
<gene>
    <name evidence="3" type="ORF">EW146_g2583</name>
</gene>
<dbReference type="InterPro" id="IPR005804">
    <property type="entry name" value="FA_desaturase_dom"/>
</dbReference>
<evidence type="ECO:0000259" key="2">
    <source>
        <dbReference type="Pfam" id="PF00487"/>
    </source>
</evidence>
<keyword evidence="1" id="KW-1133">Transmembrane helix</keyword>
<dbReference type="EMBL" id="SGPL01000077">
    <property type="protein sequence ID" value="THH18379.1"/>
    <property type="molecule type" value="Genomic_DNA"/>
</dbReference>
<reference evidence="3 4" key="1">
    <citation type="submission" date="2019-02" db="EMBL/GenBank/DDBJ databases">
        <title>Genome sequencing of the rare red list fungi Bondarzewia mesenterica.</title>
        <authorList>
            <person name="Buettner E."/>
            <person name="Kellner H."/>
        </authorList>
    </citation>
    <scope>NUCLEOTIDE SEQUENCE [LARGE SCALE GENOMIC DNA]</scope>
    <source>
        <strain evidence="3 4">DSM 108281</strain>
    </source>
</reference>
<keyword evidence="1" id="KW-0472">Membrane</keyword>
<keyword evidence="4" id="KW-1185">Reference proteome</keyword>
<protein>
    <recommendedName>
        <fullName evidence="2">Fatty acid desaturase domain-containing protein</fullName>
    </recommendedName>
</protein>
<dbReference type="Pfam" id="PF00487">
    <property type="entry name" value="FA_desaturase"/>
    <property type="match status" value="1"/>
</dbReference>
<feature type="transmembrane region" description="Helical" evidence="1">
    <location>
        <begin position="45"/>
        <end position="66"/>
    </location>
</feature>
<name>A0A4S4M051_9AGAM</name>
<evidence type="ECO:0000313" key="3">
    <source>
        <dbReference type="EMBL" id="THH18379.1"/>
    </source>
</evidence>